<sequence>MESSKVVHVHFKKPYEGMTDLYFGSLKAIYLQVPEDIIGIKYKSLTNAIRGKDCYENKRCIIRIGALQRMSNIKNKDKQ</sequence>
<organism evidence="1 2">
    <name type="scientific">Muribaculum gordoncarteri</name>
    <dbReference type="NCBI Taxonomy" id="2530390"/>
    <lineage>
        <taxon>Bacteria</taxon>
        <taxon>Pseudomonadati</taxon>
        <taxon>Bacteroidota</taxon>
        <taxon>Bacteroidia</taxon>
        <taxon>Bacteroidales</taxon>
        <taxon>Muribaculaceae</taxon>
        <taxon>Muribaculum</taxon>
    </lineage>
</organism>
<evidence type="ECO:0000313" key="2">
    <source>
        <dbReference type="Proteomes" id="UP000297031"/>
    </source>
</evidence>
<dbReference type="EMBL" id="CP039394">
    <property type="protein sequence ID" value="QCD37170.1"/>
    <property type="molecule type" value="Genomic_DNA"/>
</dbReference>
<geneLocation type="plasmid" evidence="2">
    <name>ptaa-4-1</name>
</geneLocation>
<keyword evidence="2" id="KW-1185">Reference proteome</keyword>
<keyword evidence="1" id="KW-0614">Plasmid</keyword>
<dbReference type="RefSeq" id="WP_135472885.1">
    <property type="nucleotide sequence ID" value="NZ_CP039394.1"/>
</dbReference>
<gene>
    <name evidence="1" type="ORF">E7746_14615</name>
</gene>
<dbReference type="Proteomes" id="UP000297031">
    <property type="component" value="Plasmid pTAA-4-1"/>
</dbReference>
<dbReference type="GeneID" id="82151194"/>
<protein>
    <submittedName>
        <fullName evidence="1">Uncharacterized protein</fullName>
    </submittedName>
</protein>
<name>A0A4P7VSC5_9BACT</name>
<dbReference type="OrthoDB" id="1274343at2"/>
<reference evidence="1 2" key="1">
    <citation type="submission" date="2019-02" db="EMBL/GenBank/DDBJ databases">
        <title>Isolation and identification of novel species under the genus Muribaculum.</title>
        <authorList>
            <person name="Miyake S."/>
            <person name="Ding Y."/>
            <person name="Low A."/>
            <person name="Soh M."/>
            <person name="Seedorf H."/>
        </authorList>
    </citation>
    <scope>NUCLEOTIDE SEQUENCE [LARGE SCALE GENOMIC DNA]</scope>
    <source>
        <strain evidence="1 2">TLL-A4</strain>
        <plasmid evidence="2">ptaa-4-1</plasmid>
    </source>
</reference>
<dbReference type="KEGG" id="mgod:E7746_14615"/>
<proteinExistence type="predicted"/>
<dbReference type="AlphaFoldDB" id="A0A4P7VSC5"/>
<evidence type="ECO:0000313" key="1">
    <source>
        <dbReference type="EMBL" id="QCD37170.1"/>
    </source>
</evidence>
<accession>A0A4P7VSC5</accession>